<proteinExistence type="predicted"/>
<sequence length="252" mass="27604">MRFTHDFEFDPVVDDSSSIGADIKFIKANSIWFPDASTGSSVCAFGYKQWGKFYGSWVVLSSHITCSFISITNGVVTAGPALISVDVCSTQSDIDLERMIEAGKMKWRMLQMNTNGNVIRAITSKYDAKSYHSVADVADADNLAALYDATYDPPLDDADRIARCNPKKHAYYRIAVGANVSAQDVGPICVRFVVTYDVLQKDPRTLTRTTLVRPVATGIEVDPDDPIDAVDNEQEAENKSDVPADIDVDADS</sequence>
<name>A0A0H5Q6X6_9ZZZZ</name>
<dbReference type="AlphaFoldDB" id="A0A0H5Q6X6"/>
<feature type="region of interest" description="Disordered" evidence="1">
    <location>
        <begin position="221"/>
        <end position="252"/>
    </location>
</feature>
<feature type="compositionally biased region" description="Acidic residues" evidence="1">
    <location>
        <begin position="221"/>
        <end position="235"/>
    </location>
</feature>
<evidence type="ECO:0000313" key="2">
    <source>
        <dbReference type="EMBL" id="CRY97184.1"/>
    </source>
</evidence>
<reference evidence="2" key="2">
    <citation type="submission" date="2015-07" db="EMBL/GenBank/DDBJ databases">
        <title>Plasmids, circular viruses and viroids from rat gut.</title>
        <authorList>
            <person name="Jorgensen T.J."/>
            <person name="Hansen M.A."/>
            <person name="Xu Z."/>
            <person name="Tabak M.A."/>
            <person name="Sorensen S.J."/>
            <person name="Hansen L.H."/>
        </authorList>
    </citation>
    <scope>NUCLEOTIDE SEQUENCE</scope>
    <source>
        <strain evidence="2">RGFK1407</strain>
    </source>
</reference>
<dbReference type="EMBL" id="LN853957">
    <property type="protein sequence ID" value="CRY97184.1"/>
    <property type="molecule type" value="Genomic_DNA"/>
</dbReference>
<evidence type="ECO:0000256" key="1">
    <source>
        <dbReference type="SAM" id="MobiDB-lite"/>
    </source>
</evidence>
<organism evidence="2">
    <name type="scientific">uncultured prokaryote</name>
    <dbReference type="NCBI Taxonomy" id="198431"/>
    <lineage>
        <taxon>unclassified sequences</taxon>
        <taxon>environmental samples</taxon>
    </lineage>
</organism>
<protein>
    <submittedName>
        <fullName evidence="2">Uncharacterized protein</fullName>
    </submittedName>
</protein>
<reference evidence="2" key="1">
    <citation type="submission" date="2015-06" db="EMBL/GenBank/DDBJ databases">
        <authorList>
            <person name="Joergensen T."/>
        </authorList>
    </citation>
    <scope>NUCLEOTIDE SEQUENCE</scope>
    <source>
        <strain evidence="2">RGFK1407</strain>
    </source>
</reference>
<accession>A0A0H5Q6X6</accession>